<sequence length="174" mass="19230">MFASITPTANEIAATRNGDYIVARADVVMDRAFTVDATPVEVWPWLTQLGKGRAGWYLPRSVERFVPRSRRAIRHVEPQFQELAMGDVIPDYGGPHETFTVASVDAPHSLVYRSHRGRTAVSWSITSTEDADGTRIHLRLRLGPVRHTIIARTAGDLVDALTIAGMAAGLRERV</sequence>
<comment type="caution">
    <text evidence="1">The sequence shown here is derived from an EMBL/GenBank/DDBJ whole genome shotgun (WGS) entry which is preliminary data.</text>
</comment>
<reference evidence="1 2" key="1">
    <citation type="submission" date="2019-07" db="EMBL/GenBank/DDBJ databases">
        <title>Rhodococcus cavernicolus sp. nov., isolated from a cave.</title>
        <authorList>
            <person name="Lee S.D."/>
        </authorList>
    </citation>
    <scope>NUCLEOTIDE SEQUENCE [LARGE SCALE GENOMIC DNA]</scope>
    <source>
        <strain evidence="1 2">C1-24</strain>
    </source>
</reference>
<keyword evidence="2" id="KW-1185">Reference proteome</keyword>
<dbReference type="Pfam" id="PF10604">
    <property type="entry name" value="Polyketide_cyc2"/>
    <property type="match status" value="1"/>
</dbReference>
<organism evidence="1 2">
    <name type="scientific">Antrihabitans cavernicola</name>
    <dbReference type="NCBI Taxonomy" id="2495913"/>
    <lineage>
        <taxon>Bacteria</taxon>
        <taxon>Bacillati</taxon>
        <taxon>Actinomycetota</taxon>
        <taxon>Actinomycetes</taxon>
        <taxon>Mycobacteriales</taxon>
        <taxon>Nocardiaceae</taxon>
        <taxon>Antrihabitans</taxon>
    </lineage>
</organism>
<gene>
    <name evidence="1" type="ORF">FOY51_22800</name>
</gene>
<dbReference type="AlphaFoldDB" id="A0A5A7S3J8"/>
<evidence type="ECO:0000313" key="2">
    <source>
        <dbReference type="Proteomes" id="UP000322244"/>
    </source>
</evidence>
<dbReference type="OrthoDB" id="3255669at2"/>
<dbReference type="Proteomes" id="UP000322244">
    <property type="component" value="Unassembled WGS sequence"/>
</dbReference>
<evidence type="ECO:0008006" key="3">
    <source>
        <dbReference type="Google" id="ProtNLM"/>
    </source>
</evidence>
<dbReference type="RefSeq" id="WP_149432573.1">
    <property type="nucleotide sequence ID" value="NZ_VLNY01000015.1"/>
</dbReference>
<dbReference type="SUPFAM" id="SSF55961">
    <property type="entry name" value="Bet v1-like"/>
    <property type="match status" value="1"/>
</dbReference>
<dbReference type="Gene3D" id="3.30.530.20">
    <property type="match status" value="1"/>
</dbReference>
<dbReference type="InterPro" id="IPR019587">
    <property type="entry name" value="Polyketide_cyclase/dehydratase"/>
</dbReference>
<accession>A0A5A7S3J8</accession>
<name>A0A5A7S3J8_9NOCA</name>
<proteinExistence type="predicted"/>
<evidence type="ECO:0000313" key="1">
    <source>
        <dbReference type="EMBL" id="KAA0019477.1"/>
    </source>
</evidence>
<dbReference type="EMBL" id="VLNY01000015">
    <property type="protein sequence ID" value="KAA0019477.1"/>
    <property type="molecule type" value="Genomic_DNA"/>
</dbReference>
<protein>
    <recommendedName>
        <fullName evidence="3">SRPBCC family protein</fullName>
    </recommendedName>
</protein>
<dbReference type="InterPro" id="IPR023393">
    <property type="entry name" value="START-like_dom_sf"/>
</dbReference>